<proteinExistence type="predicted"/>
<organism evidence="1 2">
    <name type="scientific">Paenibacillus campinasensis</name>
    <dbReference type="NCBI Taxonomy" id="66347"/>
    <lineage>
        <taxon>Bacteria</taxon>
        <taxon>Bacillati</taxon>
        <taxon>Bacillota</taxon>
        <taxon>Bacilli</taxon>
        <taxon>Bacillales</taxon>
        <taxon>Paenibacillaceae</taxon>
        <taxon>Paenibacillus</taxon>
    </lineage>
</organism>
<gene>
    <name evidence="1" type="ORF">CHH67_00610</name>
</gene>
<reference evidence="1 2" key="1">
    <citation type="submission" date="2017-07" db="EMBL/GenBank/DDBJ databases">
        <title>Isolation and whole genome analysis of endospore-forming bacteria from heroin.</title>
        <authorList>
            <person name="Kalinowski J."/>
            <person name="Ahrens B."/>
            <person name="Al-Dilaimi A."/>
            <person name="Winkler A."/>
            <person name="Wibberg D."/>
            <person name="Schleenbecker U."/>
            <person name="Ruckert C."/>
            <person name="Wolfel R."/>
            <person name="Grass G."/>
        </authorList>
    </citation>
    <scope>NUCLEOTIDE SEQUENCE [LARGE SCALE GENOMIC DNA]</scope>
    <source>
        <strain evidence="1 2">7537-G1</strain>
    </source>
</reference>
<protein>
    <submittedName>
        <fullName evidence="1">Uncharacterized protein</fullName>
    </submittedName>
</protein>
<dbReference type="Proteomes" id="UP000215596">
    <property type="component" value="Unassembled WGS sequence"/>
</dbReference>
<dbReference type="SUPFAM" id="SSF48239">
    <property type="entry name" value="Terpenoid cyclases/Protein prenyltransferases"/>
    <property type="match status" value="1"/>
</dbReference>
<dbReference type="AlphaFoldDB" id="A0A268F4F0"/>
<evidence type="ECO:0000313" key="1">
    <source>
        <dbReference type="EMBL" id="PAD80245.1"/>
    </source>
</evidence>
<dbReference type="EMBL" id="NPBY01000003">
    <property type="protein sequence ID" value="PAD80245.1"/>
    <property type="molecule type" value="Genomic_DNA"/>
</dbReference>
<accession>A0A268F4F0</accession>
<comment type="caution">
    <text evidence="1">The sequence shown here is derived from an EMBL/GenBank/DDBJ whole genome shotgun (WGS) entry which is preliminary data.</text>
</comment>
<dbReference type="InterPro" id="IPR008930">
    <property type="entry name" value="Terpenoid_cyclase/PrenylTrfase"/>
</dbReference>
<dbReference type="OrthoDB" id="2957894at2"/>
<dbReference type="RefSeq" id="WP_095263039.1">
    <property type="nucleotide sequence ID" value="NZ_NPBY01000003.1"/>
</dbReference>
<evidence type="ECO:0000313" key="2">
    <source>
        <dbReference type="Proteomes" id="UP000215596"/>
    </source>
</evidence>
<name>A0A268F4F0_9BACL</name>
<sequence>MKRRLDGILERGDGLFDGFFEWLEGQYDPDSGGFYYARSSRDSGEFVPDIESTAQALNIIERCGLTPYLTEDMKKGVVRFFQSRQDPETGYFYDANPNMRQDDVMVGRALGYSLRALRKFGAEPLYPLPGSSLGDAASSFPDYCQSPEAYGEWLRSISLANSWRGCDRLCNSAPYLAQMEEEKREPFLQQALSYFASIQNPETGLWGEGAPYVQISGTFKLLTFYSKFEVPLPRTEQIYNALLHALRHETASDMCYIRNPISLLSAIHVPMTEQELTEIAEITLDNMARLKRTDGGFSREIDHSPPAPNVAQVKKGEYYPDMPAAVPIGKGEVEGDMNAGTQAVLIRYSLRQIAGLDEQMLPAAKVWLSTRLTSADG</sequence>